<dbReference type="Gramene" id="Bo3g107070.1">
    <property type="protein sequence ID" value="Bo3g107070.1"/>
    <property type="gene ID" value="Bo3g107070"/>
</dbReference>
<dbReference type="HOGENOM" id="CLU_1932910_0_0_1"/>
<reference evidence="1" key="2">
    <citation type="submission" date="2015-03" db="UniProtKB">
        <authorList>
            <consortium name="EnsemblPlants"/>
        </authorList>
    </citation>
    <scope>IDENTIFICATION</scope>
</reference>
<accession>A0A0D3BFM1</accession>
<organism evidence="1 2">
    <name type="scientific">Brassica oleracea var. oleracea</name>
    <dbReference type="NCBI Taxonomy" id="109376"/>
    <lineage>
        <taxon>Eukaryota</taxon>
        <taxon>Viridiplantae</taxon>
        <taxon>Streptophyta</taxon>
        <taxon>Embryophyta</taxon>
        <taxon>Tracheophyta</taxon>
        <taxon>Spermatophyta</taxon>
        <taxon>Magnoliopsida</taxon>
        <taxon>eudicotyledons</taxon>
        <taxon>Gunneridae</taxon>
        <taxon>Pentapetalae</taxon>
        <taxon>rosids</taxon>
        <taxon>malvids</taxon>
        <taxon>Brassicales</taxon>
        <taxon>Brassicaceae</taxon>
        <taxon>Brassiceae</taxon>
        <taxon>Brassica</taxon>
    </lineage>
</organism>
<evidence type="ECO:0000313" key="1">
    <source>
        <dbReference type="EnsemblPlants" id="Bo3g107070.1"/>
    </source>
</evidence>
<name>A0A0D3BFM1_BRAOL</name>
<proteinExistence type="predicted"/>
<evidence type="ECO:0000313" key="2">
    <source>
        <dbReference type="Proteomes" id="UP000032141"/>
    </source>
</evidence>
<dbReference type="Proteomes" id="UP000032141">
    <property type="component" value="Chromosome C3"/>
</dbReference>
<reference evidence="1 2" key="1">
    <citation type="journal article" date="2014" name="Genome Biol.">
        <title>Transcriptome and methylome profiling reveals relics of genome dominance in the mesopolyploid Brassica oleracea.</title>
        <authorList>
            <person name="Parkin I.A."/>
            <person name="Koh C."/>
            <person name="Tang H."/>
            <person name="Robinson S.J."/>
            <person name="Kagale S."/>
            <person name="Clarke W.E."/>
            <person name="Town C.D."/>
            <person name="Nixon J."/>
            <person name="Krishnakumar V."/>
            <person name="Bidwell S.L."/>
            <person name="Denoeud F."/>
            <person name="Belcram H."/>
            <person name="Links M.G."/>
            <person name="Just J."/>
            <person name="Clarke C."/>
            <person name="Bender T."/>
            <person name="Huebert T."/>
            <person name="Mason A.S."/>
            <person name="Pires J.C."/>
            <person name="Barker G."/>
            <person name="Moore J."/>
            <person name="Walley P.G."/>
            <person name="Manoli S."/>
            <person name="Batley J."/>
            <person name="Edwards D."/>
            <person name="Nelson M.N."/>
            <person name="Wang X."/>
            <person name="Paterson A.H."/>
            <person name="King G."/>
            <person name="Bancroft I."/>
            <person name="Chalhoub B."/>
            <person name="Sharpe A.G."/>
        </authorList>
    </citation>
    <scope>NUCLEOTIDE SEQUENCE</scope>
    <source>
        <strain evidence="1 2">cv. TO1000</strain>
    </source>
</reference>
<protein>
    <submittedName>
        <fullName evidence="1">Uncharacterized protein</fullName>
    </submittedName>
</protein>
<dbReference type="AlphaFoldDB" id="A0A0D3BFM1"/>
<sequence length="131" mass="14676">ISRELSRRHVALRFETQRFIKREIVWALASHAARSSVLMAAEPPLSERCDNFLGRSLKDSDMVEIAPPAFASGSTTLEIQKETGLLKLGSVGFHGGNVIVDQNDINRCWSAPQKSWTTLESVNVHIKMMQR</sequence>
<keyword evidence="2" id="KW-1185">Reference proteome</keyword>
<dbReference type="EnsemblPlants" id="Bo3g107070.1">
    <property type="protein sequence ID" value="Bo3g107070.1"/>
    <property type="gene ID" value="Bo3g107070"/>
</dbReference>
<dbReference type="OMA" id="FETHRFI"/>